<dbReference type="SUPFAM" id="SSF103473">
    <property type="entry name" value="MFS general substrate transporter"/>
    <property type="match status" value="2"/>
</dbReference>
<feature type="transmembrane region" description="Helical" evidence="5">
    <location>
        <begin position="623"/>
        <end position="644"/>
    </location>
</feature>
<evidence type="ECO:0000256" key="4">
    <source>
        <dbReference type="ARBA" id="ARBA00023136"/>
    </source>
</evidence>
<dbReference type="GO" id="GO:0022857">
    <property type="term" value="F:transmembrane transporter activity"/>
    <property type="evidence" value="ECO:0007669"/>
    <property type="project" value="InterPro"/>
</dbReference>
<keyword evidence="3 5" id="KW-1133">Transmembrane helix</keyword>
<feature type="transmembrane region" description="Helical" evidence="5">
    <location>
        <begin position="500"/>
        <end position="523"/>
    </location>
</feature>
<protein>
    <submittedName>
        <fullName evidence="7">MFS general substrate transporter</fullName>
    </submittedName>
</protein>
<feature type="transmembrane region" description="Helical" evidence="5">
    <location>
        <begin position="384"/>
        <end position="404"/>
    </location>
</feature>
<dbReference type="GO" id="GO:0005886">
    <property type="term" value="C:plasma membrane"/>
    <property type="evidence" value="ECO:0007669"/>
    <property type="project" value="TreeGrafter"/>
</dbReference>
<comment type="caution">
    <text evidence="7">The sequence shown here is derived from an EMBL/GenBank/DDBJ whole genome shotgun (WGS) entry which is preliminary data.</text>
</comment>
<evidence type="ECO:0000256" key="1">
    <source>
        <dbReference type="ARBA" id="ARBA00004141"/>
    </source>
</evidence>
<dbReference type="PANTHER" id="PTHR23501">
    <property type="entry name" value="MAJOR FACILITATOR SUPERFAMILY"/>
    <property type="match status" value="1"/>
</dbReference>
<keyword evidence="2 5" id="KW-0812">Transmembrane</keyword>
<feature type="transmembrane region" description="Helical" evidence="5">
    <location>
        <begin position="302"/>
        <end position="322"/>
    </location>
</feature>
<evidence type="ECO:0000313" key="8">
    <source>
        <dbReference type="Proteomes" id="UP001174691"/>
    </source>
</evidence>
<feature type="domain" description="Major facilitator superfamily (MFS) profile" evidence="6">
    <location>
        <begin position="148"/>
        <end position="649"/>
    </location>
</feature>
<dbReference type="PROSITE" id="PS50850">
    <property type="entry name" value="MFS"/>
    <property type="match status" value="1"/>
</dbReference>
<evidence type="ECO:0000313" key="7">
    <source>
        <dbReference type="EMBL" id="KAJ9158333.1"/>
    </source>
</evidence>
<name>A0AA38VYX3_9PEZI</name>
<feature type="transmembrane region" description="Helical" evidence="5">
    <location>
        <begin position="148"/>
        <end position="173"/>
    </location>
</feature>
<feature type="transmembrane region" description="Helical" evidence="5">
    <location>
        <begin position="185"/>
        <end position="202"/>
    </location>
</feature>
<dbReference type="Pfam" id="PF07690">
    <property type="entry name" value="MFS_1"/>
    <property type="match status" value="1"/>
</dbReference>
<keyword evidence="8" id="KW-1185">Reference proteome</keyword>
<feature type="transmembrane region" description="Helical" evidence="5">
    <location>
        <begin position="351"/>
        <end position="378"/>
    </location>
</feature>
<feature type="transmembrane region" description="Helical" evidence="5">
    <location>
        <begin position="529"/>
        <end position="547"/>
    </location>
</feature>
<feature type="transmembrane region" description="Helical" evidence="5">
    <location>
        <begin position="437"/>
        <end position="460"/>
    </location>
</feature>
<dbReference type="Proteomes" id="UP001174691">
    <property type="component" value="Unassembled WGS sequence"/>
</dbReference>
<sequence length="693" mass="75983">MDMTLQVKQPFTGIAFVKLQASIDYDQQDKVESHLRGKYRIINVWRPPALFRKMITLIRMAKKKRQVAASPPGSNRSQKATAPCHHRSLALQDVIHPLEGAKEPGITSTEDSQQIPVTEEDQFPLDGKGRCTACRSEKRAAAIYRWKVILGLLLPFALQALDVTIIASALPWIAVDFGEVAQLNWIISAFNLTSASFIPFWGQMADIFGRHYSLQACVLVMMVGSALCTGAPTDAFPVLLLGRAFQGVGCAGLSVIIRIVLADKVSLEENAKNWSIFTITAGTMYGVGPVIGGYLTNANWRWCFAINLPICLAAIILIFILLRKELLGPQPIASIDGTTERSRRARFSRRLMTVDAGGQLLFLFGFGLVVLALTWAGATYSWDSAYVLAPLCIGVVLVGVFGYYEKLMAPEGSLKRRWPLQNAMVHWELLSNRDVGLMFYITSCTGAAMYSVLYFVSLYFTMVEQYTPSDAGKQLVYYVPGMGVGACLSMFMCNVYPKKTFFPILFGSTVEAVGVGVLAWALYAGHTPTIFGMMALTGTGTGLRFMPTSLHVIGFYPQHIATVVSLMAVALPFGGTLALTIMATVFNNTSGIGPDSPFRDFTTLSGLPEPMKSQIVDKAKMGVVWAFVAITPFMVLCVLAAMFLGNVNVTKERNAEKDVVYGVYLLHILRRRKGSQLDAEQIPQRKIGGRCTA</sequence>
<dbReference type="InterPro" id="IPR011701">
    <property type="entry name" value="MFS"/>
</dbReference>
<feature type="transmembrane region" description="Helical" evidence="5">
    <location>
        <begin position="559"/>
        <end position="586"/>
    </location>
</feature>
<gene>
    <name evidence="7" type="ORF">NKR19_g3365</name>
</gene>
<comment type="subcellular location">
    <subcellularLocation>
        <location evidence="1">Membrane</location>
        <topology evidence="1">Multi-pass membrane protein</topology>
    </subcellularLocation>
</comment>
<dbReference type="PANTHER" id="PTHR23501:SF39">
    <property type="entry name" value="MULTIDRUG TRANSPORTER, PUTATIVE (AFU_ORTHOLOGUE AFUA_1G05010)-RELATED"/>
    <property type="match status" value="1"/>
</dbReference>
<feature type="transmembrane region" description="Helical" evidence="5">
    <location>
        <begin position="214"/>
        <end position="232"/>
    </location>
</feature>
<dbReference type="AlphaFoldDB" id="A0AA38VYX3"/>
<organism evidence="7 8">
    <name type="scientific">Coniochaeta hoffmannii</name>
    <dbReference type="NCBI Taxonomy" id="91930"/>
    <lineage>
        <taxon>Eukaryota</taxon>
        <taxon>Fungi</taxon>
        <taxon>Dikarya</taxon>
        <taxon>Ascomycota</taxon>
        <taxon>Pezizomycotina</taxon>
        <taxon>Sordariomycetes</taxon>
        <taxon>Sordariomycetidae</taxon>
        <taxon>Coniochaetales</taxon>
        <taxon>Coniochaetaceae</taxon>
        <taxon>Coniochaeta</taxon>
    </lineage>
</organism>
<evidence type="ECO:0000256" key="3">
    <source>
        <dbReference type="ARBA" id="ARBA00022989"/>
    </source>
</evidence>
<evidence type="ECO:0000256" key="5">
    <source>
        <dbReference type="SAM" id="Phobius"/>
    </source>
</evidence>
<feature type="transmembrane region" description="Helical" evidence="5">
    <location>
        <begin position="274"/>
        <end position="296"/>
    </location>
</feature>
<dbReference type="InterPro" id="IPR020846">
    <property type="entry name" value="MFS_dom"/>
</dbReference>
<keyword evidence="4 5" id="KW-0472">Membrane</keyword>
<evidence type="ECO:0000256" key="2">
    <source>
        <dbReference type="ARBA" id="ARBA00022692"/>
    </source>
</evidence>
<reference evidence="7" key="1">
    <citation type="submission" date="2022-07" db="EMBL/GenBank/DDBJ databases">
        <title>Fungi with potential for degradation of polypropylene.</title>
        <authorList>
            <person name="Gostincar C."/>
        </authorList>
    </citation>
    <scope>NUCLEOTIDE SEQUENCE</scope>
    <source>
        <strain evidence="7">EXF-13287</strain>
    </source>
</reference>
<dbReference type="InterPro" id="IPR036259">
    <property type="entry name" value="MFS_trans_sf"/>
</dbReference>
<proteinExistence type="predicted"/>
<feature type="transmembrane region" description="Helical" evidence="5">
    <location>
        <begin position="244"/>
        <end position="262"/>
    </location>
</feature>
<accession>A0AA38VYX3</accession>
<dbReference type="EMBL" id="JANBVN010000037">
    <property type="protein sequence ID" value="KAJ9158333.1"/>
    <property type="molecule type" value="Genomic_DNA"/>
</dbReference>
<dbReference type="Gene3D" id="1.20.1250.20">
    <property type="entry name" value="MFS general substrate transporter like domains"/>
    <property type="match status" value="2"/>
</dbReference>
<feature type="transmembrane region" description="Helical" evidence="5">
    <location>
        <begin position="475"/>
        <end position="493"/>
    </location>
</feature>
<evidence type="ECO:0000259" key="6">
    <source>
        <dbReference type="PROSITE" id="PS50850"/>
    </source>
</evidence>